<evidence type="ECO:0000313" key="2">
    <source>
        <dbReference type="EMBL" id="OBZ77337.1"/>
    </source>
</evidence>
<evidence type="ECO:0000256" key="1">
    <source>
        <dbReference type="SAM" id="MobiDB-lite"/>
    </source>
</evidence>
<accession>A0A1C7ML02</accession>
<proteinExistence type="predicted"/>
<organism evidence="2 3">
    <name type="scientific">Grifola frondosa</name>
    <name type="common">Maitake</name>
    <name type="synonym">Polyporus frondosus</name>
    <dbReference type="NCBI Taxonomy" id="5627"/>
    <lineage>
        <taxon>Eukaryota</taxon>
        <taxon>Fungi</taxon>
        <taxon>Dikarya</taxon>
        <taxon>Basidiomycota</taxon>
        <taxon>Agaricomycotina</taxon>
        <taxon>Agaricomycetes</taxon>
        <taxon>Polyporales</taxon>
        <taxon>Grifolaceae</taxon>
        <taxon>Grifola</taxon>
    </lineage>
</organism>
<feature type="compositionally biased region" description="Basic and acidic residues" evidence="1">
    <location>
        <begin position="90"/>
        <end position="120"/>
    </location>
</feature>
<feature type="region of interest" description="Disordered" evidence="1">
    <location>
        <begin position="47"/>
        <end position="120"/>
    </location>
</feature>
<feature type="compositionally biased region" description="Polar residues" evidence="1">
    <location>
        <begin position="1"/>
        <end position="21"/>
    </location>
</feature>
<feature type="region of interest" description="Disordered" evidence="1">
    <location>
        <begin position="1"/>
        <end position="33"/>
    </location>
</feature>
<keyword evidence="3" id="KW-1185">Reference proteome</keyword>
<dbReference type="AlphaFoldDB" id="A0A1C7ML02"/>
<comment type="caution">
    <text evidence="2">The sequence shown here is derived from an EMBL/GenBank/DDBJ whole genome shotgun (WGS) entry which is preliminary data.</text>
</comment>
<dbReference type="Proteomes" id="UP000092993">
    <property type="component" value="Unassembled WGS sequence"/>
</dbReference>
<evidence type="ECO:0000313" key="3">
    <source>
        <dbReference type="Proteomes" id="UP000092993"/>
    </source>
</evidence>
<reference evidence="2 3" key="1">
    <citation type="submission" date="2016-03" db="EMBL/GenBank/DDBJ databases">
        <title>Whole genome sequencing of Grifola frondosa 9006-11.</title>
        <authorList>
            <person name="Min B."/>
            <person name="Park H."/>
            <person name="Kim J.-G."/>
            <person name="Cho H."/>
            <person name="Oh Y.-L."/>
            <person name="Kong W.-S."/>
            <person name="Choi I.-G."/>
        </authorList>
    </citation>
    <scope>NUCLEOTIDE SEQUENCE [LARGE SCALE GENOMIC DNA]</scope>
    <source>
        <strain evidence="2 3">9006-11</strain>
    </source>
</reference>
<name>A0A1C7ML02_GRIFR</name>
<gene>
    <name evidence="2" type="ORF">A0H81_02792</name>
</gene>
<dbReference type="EMBL" id="LUGG01000002">
    <property type="protein sequence ID" value="OBZ77337.1"/>
    <property type="molecule type" value="Genomic_DNA"/>
</dbReference>
<protein>
    <submittedName>
        <fullName evidence="2">Uncharacterized protein</fullName>
    </submittedName>
</protein>
<sequence length="174" mass="19238">MPTSRKGIHNNSVNPPDQSESNHARNAHTHPVPPHCRVLLLPCPLSSSPEARAPQEHVPSRGALPGSACGQDTRACTQRNATGEIRIKKRPELRDVQRRPLPHPRDMRAVERSEDNEHEPGLPVTDIIVLYPPPHIDDPLQQQRSNLAASAMINYIGASRLRVDGGVEQWGMHA</sequence>